<keyword evidence="2" id="KW-1185">Reference proteome</keyword>
<evidence type="ECO:0000313" key="1">
    <source>
        <dbReference type="EMBL" id="CAE7158724.1"/>
    </source>
</evidence>
<sequence>MAPCSRARCRHCGTNVGIFGLKGFGWSLRLHEARCAATSAATNNETATVETTTREPMLAAGLVEAAKTLALCVDVAVDVTDLDEDLVKFLHVPKDELKKLCEADIETANEVMLLGLFTWRPGSSDAGPLCLALGIGPGDPGEIVVKARPGSLELLSNELPPEEHMDTNSMVNFNEDFRDIAVRRCTKLQRLAQDLAANLMAGHGGG</sequence>
<comment type="caution">
    <text evidence="1">The sequence shown here is derived from an EMBL/GenBank/DDBJ whole genome shotgun (WGS) entry which is preliminary data.</text>
</comment>
<accession>A0A812IMF8</accession>
<dbReference type="AlphaFoldDB" id="A0A812IMF8"/>
<dbReference type="OrthoDB" id="423272at2759"/>
<proteinExistence type="predicted"/>
<name>A0A812IMF8_9DINO</name>
<evidence type="ECO:0000313" key="2">
    <source>
        <dbReference type="Proteomes" id="UP000601435"/>
    </source>
</evidence>
<dbReference type="Proteomes" id="UP000601435">
    <property type="component" value="Unassembled WGS sequence"/>
</dbReference>
<reference evidence="1" key="1">
    <citation type="submission" date="2021-02" db="EMBL/GenBank/DDBJ databases">
        <authorList>
            <person name="Dougan E. K."/>
            <person name="Rhodes N."/>
            <person name="Thang M."/>
            <person name="Chan C."/>
        </authorList>
    </citation>
    <scope>NUCLEOTIDE SEQUENCE</scope>
</reference>
<dbReference type="EMBL" id="CAJNJA010001338">
    <property type="protein sequence ID" value="CAE7158724.1"/>
    <property type="molecule type" value="Genomic_DNA"/>
</dbReference>
<protein>
    <submittedName>
        <fullName evidence="1">NRT2.5 protein</fullName>
    </submittedName>
</protein>
<organism evidence="1 2">
    <name type="scientific">Symbiodinium necroappetens</name>
    <dbReference type="NCBI Taxonomy" id="1628268"/>
    <lineage>
        <taxon>Eukaryota</taxon>
        <taxon>Sar</taxon>
        <taxon>Alveolata</taxon>
        <taxon>Dinophyceae</taxon>
        <taxon>Suessiales</taxon>
        <taxon>Symbiodiniaceae</taxon>
        <taxon>Symbiodinium</taxon>
    </lineage>
</organism>
<gene>
    <name evidence="1" type="primary">NRT2.5</name>
    <name evidence="1" type="ORF">SNEC2469_LOCUS333</name>
</gene>